<keyword evidence="4" id="KW-1185">Reference proteome</keyword>
<name>A0A3P6TYT9_CYLGO</name>
<organism evidence="3 4">
    <name type="scientific">Cylicostephanus goldi</name>
    <name type="common">Nematode worm</name>
    <dbReference type="NCBI Taxonomy" id="71465"/>
    <lineage>
        <taxon>Eukaryota</taxon>
        <taxon>Metazoa</taxon>
        <taxon>Ecdysozoa</taxon>
        <taxon>Nematoda</taxon>
        <taxon>Chromadorea</taxon>
        <taxon>Rhabditida</taxon>
        <taxon>Rhabditina</taxon>
        <taxon>Rhabditomorpha</taxon>
        <taxon>Strongyloidea</taxon>
        <taxon>Strongylidae</taxon>
        <taxon>Cylicostephanus</taxon>
    </lineage>
</organism>
<dbReference type="EMBL" id="UYRV01021413">
    <property type="protein sequence ID" value="VDK69471.1"/>
    <property type="molecule type" value="Genomic_DNA"/>
</dbReference>
<evidence type="ECO:0000313" key="4">
    <source>
        <dbReference type="Proteomes" id="UP000271889"/>
    </source>
</evidence>
<evidence type="ECO:0000256" key="2">
    <source>
        <dbReference type="SAM" id="SignalP"/>
    </source>
</evidence>
<feature type="compositionally biased region" description="Low complexity" evidence="1">
    <location>
        <begin position="109"/>
        <end position="119"/>
    </location>
</feature>
<evidence type="ECO:0000313" key="3">
    <source>
        <dbReference type="EMBL" id="VDK69471.1"/>
    </source>
</evidence>
<proteinExistence type="predicted"/>
<feature type="compositionally biased region" description="Polar residues" evidence="1">
    <location>
        <begin position="145"/>
        <end position="157"/>
    </location>
</feature>
<feature type="non-terminal residue" evidence="3">
    <location>
        <position position="206"/>
    </location>
</feature>
<keyword evidence="2" id="KW-0732">Signal</keyword>
<dbReference type="Proteomes" id="UP000271889">
    <property type="component" value="Unassembled WGS sequence"/>
</dbReference>
<evidence type="ECO:0008006" key="5">
    <source>
        <dbReference type="Google" id="ProtNLM"/>
    </source>
</evidence>
<sequence>MFFFLLLLQIILQTTSAPRSSAKARKAPVVKEEVLSVQSSDDEDDKEVAAPVVRMADIGAAPFTPAPIVASPPVMAMKPKRKPKPSAPVIKLPRRRTIDVPVRMDVSEKSSTASVSSAEDIVSSPSATGKTRRRRISKRVESADASDTSLLTPSSFLPEQPAPAPKPSTEPKKGRRHTIVPIAVPVEIPIMDLGVSSESTSKDESM</sequence>
<accession>A0A3P6TYT9</accession>
<feature type="signal peptide" evidence="2">
    <location>
        <begin position="1"/>
        <end position="16"/>
    </location>
</feature>
<feature type="chain" id="PRO_5018257052" description="Shugoshin C-terminal domain-containing protein" evidence="2">
    <location>
        <begin position="17"/>
        <end position="206"/>
    </location>
</feature>
<feature type="region of interest" description="Disordered" evidence="1">
    <location>
        <begin position="102"/>
        <end position="180"/>
    </location>
</feature>
<protein>
    <recommendedName>
        <fullName evidence="5">Shugoshin C-terminal domain-containing protein</fullName>
    </recommendedName>
</protein>
<gene>
    <name evidence="3" type="ORF">CGOC_LOCUS6523</name>
</gene>
<evidence type="ECO:0000256" key="1">
    <source>
        <dbReference type="SAM" id="MobiDB-lite"/>
    </source>
</evidence>
<dbReference type="AlphaFoldDB" id="A0A3P6TYT9"/>
<reference evidence="3 4" key="1">
    <citation type="submission" date="2018-11" db="EMBL/GenBank/DDBJ databases">
        <authorList>
            <consortium name="Pathogen Informatics"/>
        </authorList>
    </citation>
    <scope>NUCLEOTIDE SEQUENCE [LARGE SCALE GENOMIC DNA]</scope>
</reference>
<dbReference type="OrthoDB" id="10616552at2759"/>